<gene>
    <name evidence="2" type="ORF">JFN88_01425</name>
</gene>
<accession>A0A934MTE3</accession>
<feature type="domain" description="Endospore appendages core" evidence="1">
    <location>
        <begin position="41"/>
        <end position="99"/>
    </location>
</feature>
<comment type="caution">
    <text evidence="2">The sequence shown here is derived from an EMBL/GenBank/DDBJ whole genome shotgun (WGS) entry which is preliminary data.</text>
</comment>
<evidence type="ECO:0000313" key="3">
    <source>
        <dbReference type="Proteomes" id="UP000640274"/>
    </source>
</evidence>
<dbReference type="Proteomes" id="UP000640274">
    <property type="component" value="Unassembled WGS sequence"/>
</dbReference>
<dbReference type="EMBL" id="JAELUP010000003">
    <property type="protein sequence ID" value="MBJ6359982.1"/>
    <property type="molecule type" value="Genomic_DNA"/>
</dbReference>
<evidence type="ECO:0000313" key="2">
    <source>
        <dbReference type="EMBL" id="MBJ6359982.1"/>
    </source>
</evidence>
<organism evidence="2 3">
    <name type="scientific">Paenibacillus roseus</name>
    <dbReference type="NCBI Taxonomy" id="2798579"/>
    <lineage>
        <taxon>Bacteria</taxon>
        <taxon>Bacillati</taxon>
        <taxon>Bacillota</taxon>
        <taxon>Bacilli</taxon>
        <taxon>Bacillales</taxon>
        <taxon>Paenibacillaceae</taxon>
        <taxon>Paenibacillus</taxon>
    </lineage>
</organism>
<protein>
    <recommendedName>
        <fullName evidence="1">Endospore appendages core domain-containing protein</fullName>
    </recommendedName>
</protein>
<proteinExistence type="predicted"/>
<dbReference type="RefSeq" id="WP_199017507.1">
    <property type="nucleotide sequence ID" value="NZ_JAELUP010000003.1"/>
</dbReference>
<keyword evidence="3" id="KW-1185">Reference proteome</keyword>
<name>A0A934MTE3_9BACL</name>
<reference evidence="2" key="1">
    <citation type="submission" date="2020-12" db="EMBL/GenBank/DDBJ databases">
        <authorList>
            <person name="Huq M.A."/>
        </authorList>
    </citation>
    <scope>NUCLEOTIDE SEQUENCE</scope>
    <source>
        <strain evidence="2">MAHUQ-46</strain>
    </source>
</reference>
<evidence type="ECO:0000259" key="1">
    <source>
        <dbReference type="Pfam" id="PF13157"/>
    </source>
</evidence>
<dbReference type="Pfam" id="PF13157">
    <property type="entry name" value="Enas"/>
    <property type="match status" value="1"/>
</dbReference>
<sequence length="116" mass="11872">MSCSSPQTCCQQPIVSVCLANQNYLIGTGTSLGSLIFGPNPTPVAASGVLANNSSNSASITFTFRRGSRVVATITNVTPGQSRAFAVSGFTSISATGTVISAVADLCMTEFFRPSV</sequence>
<dbReference type="InterPro" id="IPR025055">
    <property type="entry name" value="Ena_core"/>
</dbReference>
<dbReference type="AlphaFoldDB" id="A0A934MTE3"/>